<reference evidence="1 2" key="1">
    <citation type="submission" date="2018-08" db="EMBL/GenBank/DDBJ databases">
        <title>A genome reference for cultivated species of the human gut microbiota.</title>
        <authorList>
            <person name="Zou Y."/>
            <person name="Xue W."/>
            <person name="Luo G."/>
        </authorList>
    </citation>
    <scope>NUCLEOTIDE SEQUENCE [LARGE SCALE GENOMIC DNA]</scope>
    <source>
        <strain evidence="1 2">OM07-13</strain>
    </source>
</reference>
<protein>
    <submittedName>
        <fullName evidence="1">Uncharacterized protein</fullName>
    </submittedName>
</protein>
<evidence type="ECO:0000313" key="1">
    <source>
        <dbReference type="EMBL" id="RGM72221.1"/>
    </source>
</evidence>
<comment type="caution">
    <text evidence="1">The sequence shown here is derived from an EMBL/GenBank/DDBJ whole genome shotgun (WGS) entry which is preliminary data.</text>
</comment>
<dbReference type="AlphaFoldDB" id="A0A3E4YCJ0"/>
<dbReference type="EMBL" id="QSTP01000005">
    <property type="protein sequence ID" value="RGM72221.1"/>
    <property type="molecule type" value="Genomic_DNA"/>
</dbReference>
<accession>A0A3E4YCJ0</accession>
<dbReference type="Proteomes" id="UP000260758">
    <property type="component" value="Unassembled WGS sequence"/>
</dbReference>
<proteinExistence type="predicted"/>
<name>A0A3E4YCJ0_9FIRM</name>
<gene>
    <name evidence="1" type="ORF">DXB99_06730</name>
</gene>
<organism evidence="1 2">
    <name type="scientific">Agathobacter rectalis</name>
    <dbReference type="NCBI Taxonomy" id="39491"/>
    <lineage>
        <taxon>Bacteria</taxon>
        <taxon>Bacillati</taxon>
        <taxon>Bacillota</taxon>
        <taxon>Clostridia</taxon>
        <taxon>Lachnospirales</taxon>
        <taxon>Lachnospiraceae</taxon>
        <taxon>Agathobacter</taxon>
    </lineage>
</organism>
<sequence>MNNNFENDYGQLYIYIGNDDLFKKLCKEINYDTDTLKYLNDMVKYHSATRSTLTPTKGAFIRFENDYYESGWDDYNSYNKNFDERITFFNALQRDECNYYLKNYMKDIEDNGYINIEKYEYIKGYKYEYPELYDSLDYEDFRKLCLKCIENNYDEDTLECLNYATRLYNKEQKDNIDLMKDYVNALDNKDNTKDFVKNFVDNDKELEKDDFER</sequence>
<dbReference type="RefSeq" id="WP_117718703.1">
    <property type="nucleotide sequence ID" value="NZ_QSTP01000005.1"/>
</dbReference>
<evidence type="ECO:0000313" key="2">
    <source>
        <dbReference type="Proteomes" id="UP000260758"/>
    </source>
</evidence>